<dbReference type="OrthoDB" id="542013at2759"/>
<evidence type="ECO:0000256" key="1">
    <source>
        <dbReference type="ARBA" id="ARBA00023002"/>
    </source>
</evidence>
<accession>A0A1V8TES0</accession>
<name>A0A1V8TES0_9PEZI</name>
<dbReference type="InParanoid" id="A0A1V8TES0"/>
<evidence type="ECO:0000313" key="3">
    <source>
        <dbReference type="Proteomes" id="UP000192596"/>
    </source>
</evidence>
<dbReference type="SUPFAM" id="SSF51735">
    <property type="entry name" value="NAD(P)-binding Rossmann-fold domains"/>
    <property type="match status" value="1"/>
</dbReference>
<dbReference type="InterPro" id="IPR002347">
    <property type="entry name" value="SDR_fam"/>
</dbReference>
<dbReference type="GO" id="GO:0016491">
    <property type="term" value="F:oxidoreductase activity"/>
    <property type="evidence" value="ECO:0007669"/>
    <property type="project" value="UniProtKB-KW"/>
</dbReference>
<dbReference type="EMBL" id="NAJO01000010">
    <property type="protein sequence ID" value="OQO09712.1"/>
    <property type="molecule type" value="Genomic_DNA"/>
</dbReference>
<keyword evidence="1" id="KW-0560">Oxidoreductase</keyword>
<dbReference type="InterPro" id="IPR036291">
    <property type="entry name" value="NAD(P)-bd_dom_sf"/>
</dbReference>
<organism evidence="2 3">
    <name type="scientific">Cryoendolithus antarcticus</name>
    <dbReference type="NCBI Taxonomy" id="1507870"/>
    <lineage>
        <taxon>Eukaryota</taxon>
        <taxon>Fungi</taxon>
        <taxon>Dikarya</taxon>
        <taxon>Ascomycota</taxon>
        <taxon>Pezizomycotina</taxon>
        <taxon>Dothideomycetes</taxon>
        <taxon>Dothideomycetidae</taxon>
        <taxon>Cladosporiales</taxon>
        <taxon>Cladosporiaceae</taxon>
        <taxon>Cryoendolithus</taxon>
    </lineage>
</organism>
<dbReference type="Proteomes" id="UP000192596">
    <property type="component" value="Unassembled WGS sequence"/>
</dbReference>
<dbReference type="PANTHER" id="PTHR43157:SF31">
    <property type="entry name" value="PHOSPHATIDYLINOSITOL-GLYCAN BIOSYNTHESIS CLASS F PROTEIN"/>
    <property type="match status" value="1"/>
</dbReference>
<reference evidence="3" key="1">
    <citation type="submission" date="2017-03" db="EMBL/GenBank/DDBJ databases">
        <title>Genomes of endolithic fungi from Antarctica.</title>
        <authorList>
            <person name="Coleine C."/>
            <person name="Masonjones S."/>
            <person name="Stajich J.E."/>
        </authorList>
    </citation>
    <scope>NUCLEOTIDE SEQUENCE [LARGE SCALE GENOMIC DNA]</scope>
    <source>
        <strain evidence="3">CCFEE 5527</strain>
    </source>
</reference>
<evidence type="ECO:0008006" key="4">
    <source>
        <dbReference type="Google" id="ProtNLM"/>
    </source>
</evidence>
<sequence length="372" mass="40804">MASTTWYAVLVAVVAVAFVAGIRYALAEVFPYWILKGQKHSRPHVVTESYAGKTVLITGAHGAFGSRAAKMFKNVDTLVLIDLLDCTALKEEIEAECDAASEKRPNVLVWTVNMMSYASCAELGRKIKTLKSLDHALLTAGILSFSRRESPEGWETSMQVNYLSTALLALFILPVLKSSASNPSPPVLTMTTSFGIYPASPTMSNTSRPGSYLKHITRKDRFSIAQMQEHMYGKSKICLLYFARELAARVTAAQQANGKTDLPVVTITSGDPGPAWTGLTQPNQEKLVPRLIQNYGSRDPQYGATSLVNSVSVAAEHHGSILTDNMKSLPHPSFMERASGRRYQQRVWDETRQELEANVPDIKAVYAALDAC</sequence>
<dbReference type="Gene3D" id="3.40.50.720">
    <property type="entry name" value="NAD(P)-binding Rossmann-like Domain"/>
    <property type="match status" value="1"/>
</dbReference>
<dbReference type="PANTHER" id="PTHR43157">
    <property type="entry name" value="PHOSPHATIDYLINOSITOL-GLYCAN BIOSYNTHESIS CLASS F PROTEIN-RELATED"/>
    <property type="match status" value="1"/>
</dbReference>
<keyword evidence="3" id="KW-1185">Reference proteome</keyword>
<gene>
    <name evidence="2" type="ORF">B0A48_05115</name>
</gene>
<dbReference type="AlphaFoldDB" id="A0A1V8TES0"/>
<evidence type="ECO:0000313" key="2">
    <source>
        <dbReference type="EMBL" id="OQO09712.1"/>
    </source>
</evidence>
<dbReference type="Pfam" id="PF00106">
    <property type="entry name" value="adh_short"/>
    <property type="match status" value="1"/>
</dbReference>
<dbReference type="STRING" id="1507870.A0A1V8TES0"/>
<comment type="caution">
    <text evidence="2">The sequence shown here is derived from an EMBL/GenBank/DDBJ whole genome shotgun (WGS) entry which is preliminary data.</text>
</comment>
<protein>
    <recommendedName>
        <fullName evidence="4">Ketoreductase (KR) domain-containing protein</fullName>
    </recommendedName>
</protein>
<proteinExistence type="predicted"/>